<dbReference type="PROSITE" id="PS51645">
    <property type="entry name" value="PHR_CRY_ALPHA_BETA"/>
    <property type="match status" value="1"/>
</dbReference>
<dbReference type="SUPFAM" id="SSF52425">
    <property type="entry name" value="Cryptochrome/photolyase, N-terminal domain"/>
    <property type="match status" value="1"/>
</dbReference>
<accession>A0ABC9Q193</accession>
<dbReference type="PRINTS" id="PR00147">
    <property type="entry name" value="DNAPHOTLYASE"/>
</dbReference>
<keyword evidence="5" id="KW-0157">Chromophore</keyword>
<evidence type="ECO:0000313" key="8">
    <source>
        <dbReference type="Proteomes" id="UP000003093"/>
    </source>
</evidence>
<feature type="binding site" evidence="3">
    <location>
        <position position="262"/>
    </location>
    <ligand>
        <name>FAD</name>
        <dbReference type="ChEBI" id="CHEBI:57692"/>
    </ligand>
</feature>
<evidence type="ECO:0000256" key="4">
    <source>
        <dbReference type="PIRSR" id="PIRSR602081-2"/>
    </source>
</evidence>
<name>A0ABC9Q193_STAA5</name>
<feature type="domain" description="Photolyase/cryptochrome alpha/beta" evidence="6">
    <location>
        <begin position="7"/>
        <end position="134"/>
    </location>
</feature>
<feature type="binding site" evidence="3">
    <location>
        <position position="215"/>
    </location>
    <ligand>
        <name>FAD</name>
        <dbReference type="ChEBI" id="CHEBI:57692"/>
    </ligand>
</feature>
<dbReference type="InterPro" id="IPR006050">
    <property type="entry name" value="DNA_photolyase_N"/>
</dbReference>
<dbReference type="GO" id="GO:0003904">
    <property type="term" value="F:deoxyribodipyrimidine photo-lyase activity"/>
    <property type="evidence" value="ECO:0007669"/>
    <property type="project" value="UniProtKB-EC"/>
</dbReference>
<feature type="binding site" evidence="3">
    <location>
        <begin position="362"/>
        <end position="364"/>
    </location>
    <ligand>
        <name>FAD</name>
        <dbReference type="ChEBI" id="CHEBI:57692"/>
    </ligand>
</feature>
<dbReference type="InterPro" id="IPR002081">
    <property type="entry name" value="Cryptochrome/DNA_photolyase_1"/>
</dbReference>
<dbReference type="Pfam" id="PF00875">
    <property type="entry name" value="DNA_photolyase"/>
    <property type="match status" value="1"/>
</dbReference>
<evidence type="ECO:0000259" key="6">
    <source>
        <dbReference type="PROSITE" id="PS51645"/>
    </source>
</evidence>
<proteinExistence type="inferred from homology"/>
<dbReference type="EMBL" id="AIDT01000005">
    <property type="protein sequence ID" value="EIA14447.1"/>
    <property type="molecule type" value="Genomic_DNA"/>
</dbReference>
<feature type="site" description="Electron transfer via tryptophanyl radical" evidence="4">
    <location>
        <position position="296"/>
    </location>
</feature>
<evidence type="ECO:0000256" key="1">
    <source>
        <dbReference type="ARBA" id="ARBA00022630"/>
    </source>
</evidence>
<keyword evidence="2 3" id="KW-0274">FAD</keyword>
<feature type="binding site" evidence="3">
    <location>
        <begin position="227"/>
        <end position="231"/>
    </location>
    <ligand>
        <name>FAD</name>
        <dbReference type="ChEBI" id="CHEBI:57692"/>
    </ligand>
</feature>
<protein>
    <submittedName>
        <fullName evidence="7">Deoxyribodipyrimidine photolyase</fullName>
        <ecNumber evidence="7">4.1.99.3</ecNumber>
    </submittedName>
</protein>
<dbReference type="InterPro" id="IPR005101">
    <property type="entry name" value="Cryptochr/Photolyase_FAD-bd"/>
</dbReference>
<dbReference type="Pfam" id="PF03441">
    <property type="entry name" value="FAD_binding_7"/>
    <property type="match status" value="1"/>
</dbReference>
<evidence type="ECO:0000256" key="3">
    <source>
        <dbReference type="PIRSR" id="PIRSR602081-1"/>
    </source>
</evidence>
<reference evidence="7 8" key="1">
    <citation type="journal article" date="2012" name="MBio">
        <title>Identification of a highly transmissible animal-independent Staphylococcus aureus ST398 clone with distinct genomic and cell adhesion properties.</title>
        <authorList>
            <person name="Uhlemann A.C."/>
            <person name="Porcella S.F."/>
            <person name="Trivedi S."/>
            <person name="Sullivan S.B."/>
            <person name="Hafer C."/>
            <person name="Kennedy A.D."/>
            <person name="Barbian K.D."/>
            <person name="McCarthy A.J."/>
            <person name="Street C."/>
            <person name="Hirschberg D.L."/>
            <person name="Lipkin W.I."/>
            <person name="Lindsay J.A."/>
            <person name="DeLeo F.R."/>
            <person name="Lowy F.D."/>
        </authorList>
    </citation>
    <scope>NUCLEOTIDE SEQUENCE [LARGE SCALE GENOMIC DNA]</scope>
    <source>
        <strain evidence="7 8">DR10</strain>
    </source>
</reference>
<comment type="similarity">
    <text evidence="5">Belongs to the DNA photolyase family.</text>
</comment>
<dbReference type="EC" id="4.1.99.3" evidence="7"/>
<dbReference type="InterPro" id="IPR014729">
    <property type="entry name" value="Rossmann-like_a/b/a_fold"/>
</dbReference>
<dbReference type="PANTHER" id="PTHR11455">
    <property type="entry name" value="CRYPTOCHROME"/>
    <property type="match status" value="1"/>
</dbReference>
<dbReference type="Gene3D" id="1.25.40.80">
    <property type="match status" value="1"/>
</dbReference>
<feature type="binding site" evidence="3">
    <location>
        <begin position="265"/>
        <end position="272"/>
    </location>
    <ligand>
        <name>FAD</name>
        <dbReference type="ChEBI" id="CHEBI:57692"/>
    </ligand>
</feature>
<gene>
    <name evidence="7" type="ORF">ST398NM02_0769</name>
</gene>
<keyword evidence="1 3" id="KW-0285">Flavoprotein</keyword>
<dbReference type="Gene3D" id="1.10.579.10">
    <property type="entry name" value="DNA Cyclobutane Dipyrimidine Photolyase, subunit A, domain 3"/>
    <property type="match status" value="1"/>
</dbReference>
<sequence>MKGVLFMAIAVLLNRMFRMEHNPLFEYIYQQKEDIDACYFIIPEEDMSSASDLKAQFYRGTLQRFYQSLHAEKLTPYVMSYDDIISFCKENNISEVVIAGDIMSYHLEEYDILHQRSLFNEARIAVTLIRGNHYFKASKTMNQQGEPYKVFTSFYKKWRPYLRHRDVYHYDLKSFEDFVIASPDDLVFDDIAFGSSQIIEQNKWQHFLDQDIQNYESGRDYLPEVLTSQLSVALAYGLLDIIEIFNDLLARYDEDEANYEAFIRELIFREFYYVLMTQYPETSYQAFKPKYRQIKWSQNEADFNAWCEGQTGFPIIDAAIMELTQTGFMHNRMRMVVSQFLTKDLFIDWTWGEKFFRKHLIDYDAASNIHGWQWSASTGTDAVPYFRMFNPIRQSERFDPKALYIKTYLPIFNQIDAKYLHDTHRNESELFKQGIELGRHYPKQIVDHQEKRSQVLATFKALD</sequence>
<evidence type="ECO:0000313" key="7">
    <source>
        <dbReference type="EMBL" id="EIA14447.1"/>
    </source>
</evidence>
<feature type="site" description="Electron transfer via tryptophanyl radical" evidence="4">
    <location>
        <position position="372"/>
    </location>
</feature>
<evidence type="ECO:0000256" key="2">
    <source>
        <dbReference type="ARBA" id="ARBA00022827"/>
    </source>
</evidence>
<feature type="site" description="Electron transfer via tryptophanyl radical" evidence="4">
    <location>
        <position position="349"/>
    </location>
</feature>
<dbReference type="AlphaFoldDB" id="A0ABC9Q193"/>
<dbReference type="Proteomes" id="UP000003093">
    <property type="component" value="Unassembled WGS sequence"/>
</dbReference>
<evidence type="ECO:0000256" key="5">
    <source>
        <dbReference type="RuleBase" id="RU004182"/>
    </source>
</evidence>
<dbReference type="SUPFAM" id="SSF48173">
    <property type="entry name" value="Cryptochrome/photolyase FAD-binding domain"/>
    <property type="match status" value="1"/>
</dbReference>
<dbReference type="InterPro" id="IPR036134">
    <property type="entry name" value="Crypto/Photolyase_FAD-like_sf"/>
</dbReference>
<dbReference type="PANTHER" id="PTHR11455:SF9">
    <property type="entry name" value="CRYPTOCHROME CIRCADIAN CLOCK 5 ISOFORM X1"/>
    <property type="match status" value="1"/>
</dbReference>
<dbReference type="InterPro" id="IPR036155">
    <property type="entry name" value="Crypto/Photolyase_N_sf"/>
</dbReference>
<dbReference type="Gene3D" id="3.40.50.620">
    <property type="entry name" value="HUPs"/>
    <property type="match status" value="1"/>
</dbReference>
<keyword evidence="7" id="KW-0456">Lyase</keyword>
<comment type="caution">
    <text evidence="7">The sequence shown here is derived from an EMBL/GenBank/DDBJ whole genome shotgun (WGS) entry which is preliminary data.</text>
</comment>
<comment type="cofactor">
    <cofactor evidence="3">
        <name>FAD</name>
        <dbReference type="ChEBI" id="CHEBI:57692"/>
    </cofactor>
    <text evidence="3">Binds 1 FAD per subunit.</text>
</comment>
<organism evidence="7 8">
    <name type="scientific">Staphylococcus aureus subsp. aureus DR10</name>
    <dbReference type="NCBI Taxonomy" id="1155079"/>
    <lineage>
        <taxon>Bacteria</taxon>
        <taxon>Bacillati</taxon>
        <taxon>Bacillota</taxon>
        <taxon>Bacilli</taxon>
        <taxon>Bacillales</taxon>
        <taxon>Staphylococcaceae</taxon>
        <taxon>Staphylococcus</taxon>
    </lineage>
</organism>